<dbReference type="InterPro" id="IPR009057">
    <property type="entry name" value="Homeodomain-like_sf"/>
</dbReference>
<dbReference type="Gene3D" id="1.10.10.60">
    <property type="entry name" value="Homeodomain-like"/>
    <property type="match status" value="1"/>
</dbReference>
<gene>
    <name evidence="6" type="ORF">F6B42_10885</name>
</gene>
<evidence type="ECO:0000313" key="7">
    <source>
        <dbReference type="Proteomes" id="UP000327039"/>
    </source>
</evidence>
<keyword evidence="3" id="KW-0804">Transcription</keyword>
<dbReference type="Proteomes" id="UP000327039">
    <property type="component" value="Unassembled WGS sequence"/>
</dbReference>
<dbReference type="InterPro" id="IPR050204">
    <property type="entry name" value="AraC_XylS_family_regulators"/>
</dbReference>
<dbReference type="Pfam" id="PF14525">
    <property type="entry name" value="AraC_binding_2"/>
    <property type="match status" value="1"/>
</dbReference>
<dbReference type="SUPFAM" id="SSF46689">
    <property type="entry name" value="Homeodomain-like"/>
    <property type="match status" value="1"/>
</dbReference>
<organism evidence="6 7">
    <name type="scientific">Microbacterium radiodurans</name>
    <dbReference type="NCBI Taxonomy" id="661398"/>
    <lineage>
        <taxon>Bacteria</taxon>
        <taxon>Bacillati</taxon>
        <taxon>Actinomycetota</taxon>
        <taxon>Actinomycetes</taxon>
        <taxon>Micrococcales</taxon>
        <taxon>Microbacteriaceae</taxon>
        <taxon>Microbacterium</taxon>
    </lineage>
</organism>
<keyword evidence="1" id="KW-0805">Transcription regulation</keyword>
<dbReference type="EMBL" id="VYRZ01000003">
    <property type="protein sequence ID" value="KAA9085008.1"/>
    <property type="molecule type" value="Genomic_DNA"/>
</dbReference>
<feature type="domain" description="HTH araC/xylS-type" evidence="5">
    <location>
        <begin position="288"/>
        <end position="389"/>
    </location>
</feature>
<keyword evidence="2" id="KW-0238">DNA-binding</keyword>
<evidence type="ECO:0000313" key="6">
    <source>
        <dbReference type="EMBL" id="KAA9085008.1"/>
    </source>
</evidence>
<protein>
    <submittedName>
        <fullName evidence="6">Helix-turn-helix domain-containing protein</fullName>
    </submittedName>
</protein>
<dbReference type="SMART" id="SM00342">
    <property type="entry name" value="HTH_ARAC"/>
    <property type="match status" value="1"/>
</dbReference>
<dbReference type="PANTHER" id="PTHR46796">
    <property type="entry name" value="HTH-TYPE TRANSCRIPTIONAL ACTIVATOR RHAS-RELATED"/>
    <property type="match status" value="1"/>
</dbReference>
<dbReference type="AlphaFoldDB" id="A0A5J5IPD1"/>
<dbReference type="GO" id="GO:0003700">
    <property type="term" value="F:DNA-binding transcription factor activity"/>
    <property type="evidence" value="ECO:0007669"/>
    <property type="project" value="InterPro"/>
</dbReference>
<evidence type="ECO:0000256" key="3">
    <source>
        <dbReference type="ARBA" id="ARBA00023163"/>
    </source>
</evidence>
<dbReference type="OrthoDB" id="9799345at2"/>
<evidence type="ECO:0000256" key="2">
    <source>
        <dbReference type="ARBA" id="ARBA00023125"/>
    </source>
</evidence>
<comment type="caution">
    <text evidence="6">The sequence shown here is derived from an EMBL/GenBank/DDBJ whole genome shotgun (WGS) entry which is preliminary data.</text>
</comment>
<accession>A0A5J5IPD1</accession>
<dbReference type="Pfam" id="PF12833">
    <property type="entry name" value="HTH_18"/>
    <property type="match status" value="1"/>
</dbReference>
<feature type="region of interest" description="Disordered" evidence="4">
    <location>
        <begin position="10"/>
        <end position="65"/>
    </location>
</feature>
<dbReference type="GO" id="GO:0043565">
    <property type="term" value="F:sequence-specific DNA binding"/>
    <property type="evidence" value="ECO:0007669"/>
    <property type="project" value="InterPro"/>
</dbReference>
<evidence type="ECO:0000256" key="4">
    <source>
        <dbReference type="SAM" id="MobiDB-lite"/>
    </source>
</evidence>
<sequence length="391" mass="43014">MPSCPCCWTPSAAPWARSSPDRLQRASAPHPVTRQPNRRNADTAPWMRTPRPNPDERCYGDPNRTRRSFHDGVRAMHTRSIYQSSAFDTVLDLDPFRNAVGEAVVNLDVRARDPESFRGALRGQAAGDVHVLTVAAAAHSVHRTESLIRGAAQHYFKFSLIEAGTGMIVQDGRETTLRAGDMTFYDTDRPYSLICEDDTRMSIVMFPKDLLALPSDRLARMTATRLGTDSPVGSLVRPYLASLSGQVRDLDAHTARRLSRTAVDMVATLVEEGMGAAASSSAHESLRSRVLGYIDENLASPELSPPAIAAAHYISVRHLHALFNDQGTTVSTVIRNRRLERCYDELIDPRGVDRSVTSIALANGFVDAAHFSRTFRAHYGVPPSGIRPTRG</sequence>
<dbReference type="PROSITE" id="PS01124">
    <property type="entry name" value="HTH_ARAC_FAMILY_2"/>
    <property type="match status" value="1"/>
</dbReference>
<keyword evidence="7" id="KW-1185">Reference proteome</keyword>
<dbReference type="PANTHER" id="PTHR46796:SF6">
    <property type="entry name" value="ARAC SUBFAMILY"/>
    <property type="match status" value="1"/>
</dbReference>
<name>A0A5J5IPD1_9MICO</name>
<proteinExistence type="predicted"/>
<evidence type="ECO:0000259" key="5">
    <source>
        <dbReference type="PROSITE" id="PS01124"/>
    </source>
</evidence>
<evidence type="ECO:0000256" key="1">
    <source>
        <dbReference type="ARBA" id="ARBA00023015"/>
    </source>
</evidence>
<dbReference type="InterPro" id="IPR018060">
    <property type="entry name" value="HTH_AraC"/>
</dbReference>
<dbReference type="InterPro" id="IPR035418">
    <property type="entry name" value="AraC-bd_2"/>
</dbReference>
<reference evidence="7" key="1">
    <citation type="submission" date="2019-09" db="EMBL/GenBank/DDBJ databases">
        <title>Mumia zhuanghuii sp. nov. isolated from the intestinal contents of plateau pika (Ochotona curzoniae) in the Qinghai-Tibet plateau of China.</title>
        <authorList>
            <person name="Tian Z."/>
        </authorList>
    </citation>
    <scope>NUCLEOTIDE SEQUENCE [LARGE SCALE GENOMIC DNA]</scope>
    <source>
        <strain evidence="7">DSM 25564</strain>
    </source>
</reference>